<feature type="disulfide bond" evidence="1">
    <location>
        <begin position="1028"/>
        <end position="1037"/>
    </location>
</feature>
<keyword evidence="2" id="KW-0812">Transmembrane</keyword>
<dbReference type="FunCoup" id="D3BG03">
    <property type="interactions" value="923"/>
</dbReference>
<evidence type="ECO:0000256" key="3">
    <source>
        <dbReference type="SAM" id="SignalP"/>
    </source>
</evidence>
<dbReference type="GeneID" id="31362935"/>
<dbReference type="PROSITE" id="PS00022">
    <property type="entry name" value="EGF_1"/>
    <property type="match status" value="1"/>
</dbReference>
<dbReference type="InterPro" id="IPR000742">
    <property type="entry name" value="EGF"/>
</dbReference>
<feature type="chain" id="PRO_5003042231" description="EGF-like domain-containing protein" evidence="3">
    <location>
        <begin position="25"/>
        <end position="1330"/>
    </location>
</feature>
<feature type="domain" description="EGF-like" evidence="4">
    <location>
        <begin position="1003"/>
        <end position="1038"/>
    </location>
</feature>
<dbReference type="RefSeq" id="XP_020431716.1">
    <property type="nucleotide sequence ID" value="XM_020578289.1"/>
</dbReference>
<dbReference type="PANTHER" id="PTHR31378:SF17">
    <property type="match status" value="1"/>
</dbReference>
<proteinExistence type="predicted"/>
<keyword evidence="2" id="KW-1133">Transmembrane helix</keyword>
<dbReference type="Proteomes" id="UP000001396">
    <property type="component" value="Unassembled WGS sequence"/>
</dbReference>
<dbReference type="PANTHER" id="PTHR31378">
    <property type="entry name" value="EGF-LIKE DOMAIN-CONTAINING PROTEIN-RELATED-RELATED"/>
    <property type="match status" value="1"/>
</dbReference>
<evidence type="ECO:0000313" key="5">
    <source>
        <dbReference type="EMBL" id="EFA79595.1"/>
    </source>
</evidence>
<evidence type="ECO:0000313" key="6">
    <source>
        <dbReference type="Proteomes" id="UP000001396"/>
    </source>
</evidence>
<feature type="signal peptide" evidence="3">
    <location>
        <begin position="1"/>
        <end position="24"/>
    </location>
</feature>
<dbReference type="InterPro" id="IPR055463">
    <property type="entry name" value="DUF7035"/>
</dbReference>
<keyword evidence="1" id="KW-0245">EGF-like domain</keyword>
<keyword evidence="2" id="KW-0472">Membrane</keyword>
<dbReference type="PROSITE" id="PS50026">
    <property type="entry name" value="EGF_3"/>
    <property type="match status" value="1"/>
</dbReference>
<organism evidence="5 6">
    <name type="scientific">Heterostelium pallidum (strain ATCC 26659 / Pp 5 / PN500)</name>
    <name type="common">Cellular slime mold</name>
    <name type="synonym">Polysphondylium pallidum</name>
    <dbReference type="NCBI Taxonomy" id="670386"/>
    <lineage>
        <taxon>Eukaryota</taxon>
        <taxon>Amoebozoa</taxon>
        <taxon>Evosea</taxon>
        <taxon>Eumycetozoa</taxon>
        <taxon>Dictyostelia</taxon>
        <taxon>Acytosteliales</taxon>
        <taxon>Acytosteliaceae</taxon>
        <taxon>Heterostelium</taxon>
    </lineage>
</organism>
<keyword evidence="6" id="KW-1185">Reference proteome</keyword>
<accession>D3BG03</accession>
<comment type="caution">
    <text evidence="1">Lacks conserved residue(s) required for the propagation of feature annotation.</text>
</comment>
<evidence type="ECO:0000256" key="1">
    <source>
        <dbReference type="PROSITE-ProRule" id="PRU00076"/>
    </source>
</evidence>
<dbReference type="InterPro" id="IPR055462">
    <property type="entry name" value="DUF7034"/>
</dbReference>
<evidence type="ECO:0000259" key="4">
    <source>
        <dbReference type="PROSITE" id="PS50026"/>
    </source>
</evidence>
<comment type="caution">
    <text evidence="5">The sequence shown here is derived from an EMBL/GenBank/DDBJ whole genome shotgun (WGS) entry which is preliminary data.</text>
</comment>
<sequence>MNNNKIYFLLLSLIISNINNVVNSQQMNLIKANPPPGMMDGNSQQCNGGVSLVFNADFLVDPNLITITAPANAINMVLSNQNQYSLASQIFYFTFDIASNAQNQPSVVSFTYNAGQFNFPNAITVVCNRVNPSDVVVMNVGSVYYYPELSSMIATLRFNFTFEGFPYFNPSLDLSCTIDSNYHCSMVDIGDQNNIDIYIQLLAGYQSISETISASILYRGNSFGHQPIPLQSIYPWNVTNESNLSFFKRFFPPNGTSYVENFAQLASKVTTIQLISSPVKLKSFLIYNTVDADYYSGLKMMANNVDGATYVGGLFGFATVTSSYLLGSSSTKLLDDISLTKTPFALGGATLFASGMTTALNITLAKSRMNVTNTMTYSLTTDINAQIVVTLKYPSSYEPGLFQYTTEVPIPIEFQGNVNILISVPNSFTYYTQSSNIQGTSQFQIYNVEFVKVSTFTSIFRISVYSNFEIVGFRTNNGNYNMYSSNLDTIAQQMFLKIFNTRGDMITIKSDQIYNSNLNVFPNIPLDYKGKLRVANFDYFVFEKSTMDFSKGEFNNTLYFNFTTPYSQALELLFYITALKVDLSILYPTKYNPKTNLFYIDFSVPSNIVNGPVSYLISNNVDYFYSYSLPIPYITISNSIGSMLDPEIQSIKAFQSTSIRMNGDQSFEVGWNVTILDLYNSFTTVSYEITSNIDSLKRFVNTTKTNSFISGNSTHGIYAVRTPFDINCKSQILTISNVVFSNKYETYFPLLSIIGANDEKELTINLTCLSTPDSIAPVIQKFYITPSVNVYSLNRTIEFSLAVSDNDNGSGISKRHLPYILLLSEDGIQLEITTTININVNNTYATYYGVANMPYGFGFRSIVVSVYGLVDNQLNYASYMSSDLLASNFPYNIVRVSQPRYPIIDSGTSLSSGGGTLGLFGRYFGSKSVFNAMIDYKDGAGFKSTPIDFYSGVFLNLSTLTFPKSIDVKVSTGGLDSNILTIVASDYIPPAPTTTPNVTTTPNTKTCPGNPICNNKGKCNLQTLECECIPKWYGPSCASEIIIIPTPTPQPQPTSETTYVYDSKNITSVVEVIAVRELDDIYNVVNEYQISNWTLTIADPKLITIPTYYYQTQLGNTSTTLNVTIEFFSNQTERQFGGQNISISPSSIKFSISIGRYQFQSKTNYLQVVMGATIQGSDGSCSSKSIGSGNDNNVRWIKMNIDKTSLYGRFITYGIIDGNVELIQNMLIEDEETDSSQTRTTKVGITIPNFDDSVLLDPDFSNLIDVNNDSNENEICKSKKKLSDGAIAGIVVGGVVAVAIVIGLILYLKARSKYIKESKRMSSKLKNMDK</sequence>
<dbReference type="Pfam" id="PF23034">
    <property type="entry name" value="DUF7035"/>
    <property type="match status" value="1"/>
</dbReference>
<dbReference type="Pfam" id="PF23033">
    <property type="entry name" value="DUF7034"/>
    <property type="match status" value="1"/>
</dbReference>
<keyword evidence="3" id="KW-0732">Signal</keyword>
<feature type="transmembrane region" description="Helical" evidence="2">
    <location>
        <begin position="1286"/>
        <end position="1308"/>
    </location>
</feature>
<dbReference type="Pfam" id="PF22933">
    <property type="entry name" value="ComC_SSD"/>
    <property type="match status" value="1"/>
</dbReference>
<reference evidence="5 6" key="1">
    <citation type="journal article" date="2011" name="Genome Res.">
        <title>Phylogeny-wide analysis of social amoeba genomes highlights ancient origins for complex intercellular communication.</title>
        <authorList>
            <person name="Heidel A.J."/>
            <person name="Lawal H.M."/>
            <person name="Felder M."/>
            <person name="Schilde C."/>
            <person name="Helps N.R."/>
            <person name="Tunggal B."/>
            <person name="Rivero F."/>
            <person name="John U."/>
            <person name="Schleicher M."/>
            <person name="Eichinger L."/>
            <person name="Platzer M."/>
            <person name="Noegel A.A."/>
            <person name="Schaap P."/>
            <person name="Gloeckner G."/>
        </authorList>
    </citation>
    <scope>NUCLEOTIDE SEQUENCE [LARGE SCALE GENOMIC DNA]</scope>
    <source>
        <strain evidence="6">ATCC 26659 / Pp 5 / PN500</strain>
    </source>
</reference>
<dbReference type="InParanoid" id="D3BG03"/>
<name>D3BG03_HETP5</name>
<dbReference type="EMBL" id="ADBJ01000033">
    <property type="protein sequence ID" value="EFA79595.1"/>
    <property type="molecule type" value="Genomic_DNA"/>
</dbReference>
<gene>
    <name evidence="5" type="ORF">PPL_07454</name>
</gene>
<evidence type="ECO:0000256" key="2">
    <source>
        <dbReference type="SAM" id="Phobius"/>
    </source>
</evidence>
<keyword evidence="1" id="KW-1015">Disulfide bond</keyword>
<dbReference type="InterPro" id="IPR054484">
    <property type="entry name" value="ComC_SSD"/>
</dbReference>
<protein>
    <recommendedName>
        <fullName evidence="4">EGF-like domain-containing protein</fullName>
    </recommendedName>
</protein>